<dbReference type="EMBL" id="KQ965932">
    <property type="protein sequence ID" value="KXS08880.1"/>
    <property type="molecule type" value="Genomic_DNA"/>
</dbReference>
<proteinExistence type="predicted"/>
<evidence type="ECO:0000313" key="2">
    <source>
        <dbReference type="EMBL" id="KXS08880.1"/>
    </source>
</evidence>
<dbReference type="AlphaFoldDB" id="A0A138ZWI1"/>
<keyword evidence="3" id="KW-1185">Reference proteome</keyword>
<protein>
    <submittedName>
        <fullName evidence="2">Uncharacterized protein</fullName>
    </submittedName>
</protein>
<evidence type="ECO:0000313" key="3">
    <source>
        <dbReference type="Proteomes" id="UP000070544"/>
    </source>
</evidence>
<sequence>MSSPSLAEPVPAQFNVASQRLQIPLFRQSWPSRDDIPLIPSLISGPATEHTQLHPYVLSEMEKNLEKTLDPNNTYYKDSEAVSRTASKAPRSPSSSTTCDRPNFAPTKINENIADKLRAGRLSQPLDAVPHPNAPPPGSISVNDGIDPDEFCTRLEGIPTAIAWMRHFGPDNWLFKRLCPIRIVNLLLHVFHWRDKFYVDRNASFRSRASPAIFNRFADLIACLAYKRIPLGITAVICHYVDDFYGIIKSSFEDAQIVFRGFLALPPEAVAFSVEFTVQQSKVMVGEALREQERLEANAMVIAQAVSANNAFTAHAFEMEAYRQEWAKDQYDDYDLHSIINVLQNTVPEEHKGSRQYIEAKKKAKGDVMQNGVLHHAWLKRKSLRNLWGQFIIGEQYSVVSQKSDKIPVQM</sequence>
<reference evidence="2 3" key="1">
    <citation type="journal article" date="2015" name="Genome Biol. Evol.">
        <title>Phylogenomic analyses indicate that early fungi evolved digesting cell walls of algal ancestors of land plants.</title>
        <authorList>
            <person name="Chang Y."/>
            <person name="Wang S."/>
            <person name="Sekimoto S."/>
            <person name="Aerts A.L."/>
            <person name="Choi C."/>
            <person name="Clum A."/>
            <person name="LaButti K.M."/>
            <person name="Lindquist E.A."/>
            <person name="Yee Ngan C."/>
            <person name="Ohm R.A."/>
            <person name="Salamov A.A."/>
            <person name="Grigoriev I.V."/>
            <person name="Spatafora J.W."/>
            <person name="Berbee M.L."/>
        </authorList>
    </citation>
    <scope>NUCLEOTIDE SEQUENCE [LARGE SCALE GENOMIC DNA]</scope>
    <source>
        <strain evidence="2 3">JEL478</strain>
    </source>
</reference>
<dbReference type="Proteomes" id="UP000070544">
    <property type="component" value="Unassembled WGS sequence"/>
</dbReference>
<dbReference type="OrthoDB" id="10651270at2759"/>
<accession>A0A138ZWI1</accession>
<evidence type="ECO:0000256" key="1">
    <source>
        <dbReference type="SAM" id="MobiDB-lite"/>
    </source>
</evidence>
<organism evidence="2 3">
    <name type="scientific">Gonapodya prolifera (strain JEL478)</name>
    <name type="common">Monoblepharis prolifera</name>
    <dbReference type="NCBI Taxonomy" id="1344416"/>
    <lineage>
        <taxon>Eukaryota</taxon>
        <taxon>Fungi</taxon>
        <taxon>Fungi incertae sedis</taxon>
        <taxon>Chytridiomycota</taxon>
        <taxon>Chytridiomycota incertae sedis</taxon>
        <taxon>Monoblepharidomycetes</taxon>
        <taxon>Monoblepharidales</taxon>
        <taxon>Gonapodyaceae</taxon>
        <taxon>Gonapodya</taxon>
    </lineage>
</organism>
<feature type="compositionally biased region" description="Polar residues" evidence="1">
    <location>
        <begin position="70"/>
        <end position="100"/>
    </location>
</feature>
<name>A0A138ZWI1_GONPJ</name>
<feature type="region of interest" description="Disordered" evidence="1">
    <location>
        <begin position="70"/>
        <end position="106"/>
    </location>
</feature>
<gene>
    <name evidence="2" type="ORF">M427DRAFT_50236</name>
</gene>